<dbReference type="SUPFAM" id="SSF143631">
    <property type="entry name" value="ApbE-like"/>
    <property type="match status" value="1"/>
</dbReference>
<dbReference type="OrthoDB" id="195316at2"/>
<keyword evidence="7" id="KW-0274">FAD</keyword>
<dbReference type="RefSeq" id="WP_089839438.1">
    <property type="nucleotide sequence ID" value="NZ_FOZL01000001.1"/>
</dbReference>
<evidence type="ECO:0000256" key="8">
    <source>
        <dbReference type="ARBA" id="ARBA00022842"/>
    </source>
</evidence>
<keyword evidence="6" id="KW-0479">Metal-binding</keyword>
<keyword evidence="5" id="KW-0808">Transferase</keyword>
<dbReference type="AlphaFoldDB" id="A0A1I6MF54"/>
<feature type="signal peptide" evidence="11">
    <location>
        <begin position="1"/>
        <end position="25"/>
    </location>
</feature>
<dbReference type="EC" id="2.7.1.180" evidence="2"/>
<dbReference type="STRING" id="474950.SAMN05421771_2512"/>
<dbReference type="Proteomes" id="UP000199024">
    <property type="component" value="Unassembled WGS sequence"/>
</dbReference>
<evidence type="ECO:0000256" key="3">
    <source>
        <dbReference type="ARBA" id="ARBA00016337"/>
    </source>
</evidence>
<sequence>MRKVFWSLALAAVSAQGMAPFGVAAQSPRNTTAEDENTGVRVFHHENVLGTSLGLKLKTSDAASAVRAESAVLVEIERCNRILSAWSPDSEFSHWLATRGTAEKVSSELIEVLSLFDAWRTQTDGALDASAETATKLWKNAALEQRPPTTRERETAVRTMQAEHWRIDRAAGTAVHLDDAPIALNSFVKSYIAGRAADAALASGATGVLLNLGGDLVARGALTERVAIADPAADAENDTPLDLLHIQNRAVATSGGYRRGVTIDGQHISHLFDPRTAEPALHVASATVIAQDAVEAGALATAFAVMQPAETAALAARMRHVDYMLVLPDGSRVASPGWSLQQAPHIVRAAYISRATAPAQLDLLITLELARISDPRYRRPYVSVWVEDKDHFPVKTIALWFEKARWLPDLKSWYHDDQIRALAEGTDLSTTISSATRPPGKYTLRWDGKDNAGKPVKPGHYTICIEAAREHGSYQIIRQEIDFDGRTARQVTLPGGTEIGGVTLDYGAHAK</sequence>
<evidence type="ECO:0000256" key="11">
    <source>
        <dbReference type="SAM" id="SignalP"/>
    </source>
</evidence>
<dbReference type="GO" id="GO:0046872">
    <property type="term" value="F:metal ion binding"/>
    <property type="evidence" value="ECO:0007669"/>
    <property type="project" value="UniProtKB-KW"/>
</dbReference>
<accession>A0A1I6MF54</accession>
<comment type="cofactor">
    <cofactor evidence="1">
        <name>Mg(2+)</name>
        <dbReference type="ChEBI" id="CHEBI:18420"/>
    </cofactor>
</comment>
<evidence type="ECO:0000256" key="6">
    <source>
        <dbReference type="ARBA" id="ARBA00022723"/>
    </source>
</evidence>
<comment type="catalytic activity">
    <reaction evidence="10">
        <text>L-threonyl-[protein] + FAD = FMN-L-threonyl-[protein] + AMP + H(+)</text>
        <dbReference type="Rhea" id="RHEA:36847"/>
        <dbReference type="Rhea" id="RHEA-COMP:11060"/>
        <dbReference type="Rhea" id="RHEA-COMP:11061"/>
        <dbReference type="ChEBI" id="CHEBI:15378"/>
        <dbReference type="ChEBI" id="CHEBI:30013"/>
        <dbReference type="ChEBI" id="CHEBI:57692"/>
        <dbReference type="ChEBI" id="CHEBI:74257"/>
        <dbReference type="ChEBI" id="CHEBI:456215"/>
        <dbReference type="EC" id="2.7.1.180"/>
    </reaction>
</comment>
<dbReference type="Pfam" id="PF10029">
    <property type="entry name" value="DUF2271"/>
    <property type="match status" value="1"/>
</dbReference>
<evidence type="ECO:0000313" key="13">
    <source>
        <dbReference type="Proteomes" id="UP000199024"/>
    </source>
</evidence>
<dbReference type="PANTHER" id="PTHR30040">
    <property type="entry name" value="THIAMINE BIOSYNTHESIS LIPOPROTEIN APBE"/>
    <property type="match status" value="1"/>
</dbReference>
<dbReference type="Gene3D" id="2.60.40.4070">
    <property type="match status" value="1"/>
</dbReference>
<name>A0A1I6MF54_9BACT</name>
<reference evidence="12 13" key="1">
    <citation type="submission" date="2016-10" db="EMBL/GenBank/DDBJ databases">
        <authorList>
            <person name="de Groot N.N."/>
        </authorList>
    </citation>
    <scope>NUCLEOTIDE SEQUENCE [LARGE SCALE GENOMIC DNA]</scope>
    <source>
        <strain evidence="12 13">DSM 21001</strain>
    </source>
</reference>
<evidence type="ECO:0000256" key="1">
    <source>
        <dbReference type="ARBA" id="ARBA00001946"/>
    </source>
</evidence>
<keyword evidence="12" id="KW-0449">Lipoprotein</keyword>
<dbReference type="GO" id="GO:0016740">
    <property type="term" value="F:transferase activity"/>
    <property type="evidence" value="ECO:0007669"/>
    <property type="project" value="UniProtKB-KW"/>
</dbReference>
<feature type="chain" id="PRO_5011796951" description="FAD:protein FMN transferase" evidence="11">
    <location>
        <begin position="26"/>
        <end position="511"/>
    </location>
</feature>
<protein>
    <recommendedName>
        <fullName evidence="3">FAD:protein FMN transferase</fullName>
        <ecNumber evidence="2">2.7.1.180</ecNumber>
    </recommendedName>
    <alternativeName>
        <fullName evidence="9">Flavin transferase</fullName>
    </alternativeName>
</protein>
<organism evidence="12 13">
    <name type="scientific">Granulicella pectinivorans</name>
    <dbReference type="NCBI Taxonomy" id="474950"/>
    <lineage>
        <taxon>Bacteria</taxon>
        <taxon>Pseudomonadati</taxon>
        <taxon>Acidobacteriota</taxon>
        <taxon>Terriglobia</taxon>
        <taxon>Terriglobales</taxon>
        <taxon>Acidobacteriaceae</taxon>
        <taxon>Granulicella</taxon>
    </lineage>
</organism>
<evidence type="ECO:0000256" key="7">
    <source>
        <dbReference type="ARBA" id="ARBA00022827"/>
    </source>
</evidence>
<dbReference type="InterPro" id="IPR014469">
    <property type="entry name" value="DUF2271"/>
</dbReference>
<evidence type="ECO:0000256" key="5">
    <source>
        <dbReference type="ARBA" id="ARBA00022679"/>
    </source>
</evidence>
<dbReference type="Pfam" id="PF02424">
    <property type="entry name" value="ApbE"/>
    <property type="match status" value="1"/>
</dbReference>
<gene>
    <name evidence="12" type="ORF">SAMN05421771_2512</name>
</gene>
<dbReference type="InterPro" id="IPR024932">
    <property type="entry name" value="ApbE"/>
</dbReference>
<evidence type="ECO:0000313" key="12">
    <source>
        <dbReference type="EMBL" id="SFS14340.1"/>
    </source>
</evidence>
<proteinExistence type="predicted"/>
<evidence type="ECO:0000256" key="9">
    <source>
        <dbReference type="ARBA" id="ARBA00031306"/>
    </source>
</evidence>
<evidence type="ECO:0000256" key="2">
    <source>
        <dbReference type="ARBA" id="ARBA00011955"/>
    </source>
</evidence>
<keyword evidence="4" id="KW-0285">Flavoprotein</keyword>
<evidence type="ECO:0000256" key="10">
    <source>
        <dbReference type="ARBA" id="ARBA00048540"/>
    </source>
</evidence>
<dbReference type="EMBL" id="FOZL01000001">
    <property type="protein sequence ID" value="SFS14340.1"/>
    <property type="molecule type" value="Genomic_DNA"/>
</dbReference>
<evidence type="ECO:0000256" key="4">
    <source>
        <dbReference type="ARBA" id="ARBA00022630"/>
    </source>
</evidence>
<dbReference type="Gene3D" id="3.10.520.10">
    <property type="entry name" value="ApbE-like domains"/>
    <property type="match status" value="1"/>
</dbReference>
<dbReference type="PANTHER" id="PTHR30040:SF2">
    <property type="entry name" value="FAD:PROTEIN FMN TRANSFERASE"/>
    <property type="match status" value="1"/>
</dbReference>
<dbReference type="InterPro" id="IPR003374">
    <property type="entry name" value="ApbE-like_sf"/>
</dbReference>
<keyword evidence="13" id="KW-1185">Reference proteome</keyword>
<keyword evidence="11" id="KW-0732">Signal</keyword>
<keyword evidence="8" id="KW-0460">Magnesium</keyword>